<dbReference type="AlphaFoldDB" id="A0A0H5Q8H6"/>
<accession>A0A0H5Q8H6</accession>
<protein>
    <submittedName>
        <fullName evidence="1">Uncharacterized protein</fullName>
    </submittedName>
</protein>
<evidence type="ECO:0000313" key="1">
    <source>
        <dbReference type="EMBL" id="CRY97694.1"/>
    </source>
</evidence>
<reference evidence="1" key="2">
    <citation type="submission" date="2015-07" db="EMBL/GenBank/DDBJ databases">
        <title>Plasmids, circular viruses and viroids from rat gut.</title>
        <authorList>
            <person name="Jorgensen T.J."/>
            <person name="Hansen M.A."/>
            <person name="Xu Z."/>
            <person name="Tabak M.A."/>
            <person name="Sorensen S.J."/>
            <person name="Hansen L.H."/>
        </authorList>
    </citation>
    <scope>NUCLEOTIDE SEQUENCE</scope>
    <source>
        <strain evidence="1">RGFK1695</strain>
    </source>
</reference>
<organism evidence="1">
    <name type="scientific">uncultured prokaryote</name>
    <dbReference type="NCBI Taxonomy" id="198431"/>
    <lineage>
        <taxon>unclassified sequences</taxon>
        <taxon>environmental samples</taxon>
    </lineage>
</organism>
<name>A0A0H5Q8H6_9ZZZZ</name>
<proteinExistence type="predicted"/>
<dbReference type="EMBL" id="LN854198">
    <property type="protein sequence ID" value="CRY97694.1"/>
    <property type="molecule type" value="Genomic_DNA"/>
</dbReference>
<sequence>MSIVLAQIELRAASLIPADNTVNTLYFDIDRSDIGVTEETIMNSVGNSIWKLYDGISNWLSAKALAATGNEVKFYDLADPSPRVPFFIYDLPLIPMGNTDHLPMEVALCTSFQGDKESGVSQASRRGRIFIGGLSNSSNDNGRPLDALRSALAQATHDLAEDSGNESNWTWIIWSRTNSAGTTVKNGWVDNAFDTQRRRGVSPTTRSTWTEDAG</sequence>
<reference evidence="1" key="1">
    <citation type="submission" date="2015-06" db="EMBL/GenBank/DDBJ databases">
        <authorList>
            <person name="Joergensen T."/>
        </authorList>
    </citation>
    <scope>NUCLEOTIDE SEQUENCE</scope>
    <source>
        <strain evidence="1">RGFK1695</strain>
    </source>
</reference>